<keyword evidence="1 3" id="KW-0732">Signal</keyword>
<dbReference type="KEGG" id="fri:FraEuI1c_0452"/>
<evidence type="ECO:0000313" key="6">
    <source>
        <dbReference type="Proteomes" id="UP000002484"/>
    </source>
</evidence>
<dbReference type="InterPro" id="IPR058644">
    <property type="entry name" value="Mtb12-like_C"/>
</dbReference>
<feature type="chain" id="PRO_5003172348" description="Low molecular weight antigen MTB12-like C-terminal domain-containing protein" evidence="3">
    <location>
        <begin position="46"/>
        <end position="294"/>
    </location>
</feature>
<dbReference type="HOGENOM" id="CLU_945802_0_0_11"/>
<proteinExistence type="inferred from homology"/>
<dbReference type="Proteomes" id="UP000002484">
    <property type="component" value="Chromosome"/>
</dbReference>
<evidence type="ECO:0000256" key="1">
    <source>
        <dbReference type="ARBA" id="ARBA00022729"/>
    </source>
</evidence>
<reference evidence="5 6" key="1">
    <citation type="submission" date="2010-10" db="EMBL/GenBank/DDBJ databases">
        <title>Complete sequence of Frankia sp. EuI1c.</title>
        <authorList>
            <consortium name="US DOE Joint Genome Institute"/>
            <person name="Lucas S."/>
            <person name="Copeland A."/>
            <person name="Lapidus A."/>
            <person name="Cheng J.-F."/>
            <person name="Bruce D."/>
            <person name="Goodwin L."/>
            <person name="Pitluck S."/>
            <person name="Chertkov O."/>
            <person name="Detter J.C."/>
            <person name="Han C."/>
            <person name="Tapia R."/>
            <person name="Land M."/>
            <person name="Hauser L."/>
            <person name="Jeffries C."/>
            <person name="Kyrpides N."/>
            <person name="Ivanova N."/>
            <person name="Mikhailova N."/>
            <person name="Beauchemin N."/>
            <person name="Sen A."/>
            <person name="Sur S.A."/>
            <person name="Gtari M."/>
            <person name="Wall L."/>
            <person name="Tisa L."/>
            <person name="Woyke T."/>
        </authorList>
    </citation>
    <scope>NUCLEOTIDE SEQUENCE [LARGE SCALE GENOMIC DNA]</scope>
    <source>
        <strain evidence="6">DSM 45817 / CECT 9037 / EuI1c</strain>
    </source>
</reference>
<evidence type="ECO:0000256" key="2">
    <source>
        <dbReference type="ARBA" id="ARBA00093774"/>
    </source>
</evidence>
<evidence type="ECO:0000256" key="3">
    <source>
        <dbReference type="SAM" id="SignalP"/>
    </source>
</evidence>
<dbReference type="OrthoDB" id="4548368at2"/>
<evidence type="ECO:0000259" key="4">
    <source>
        <dbReference type="Pfam" id="PF26580"/>
    </source>
</evidence>
<gene>
    <name evidence="5" type="ordered locus">FraEuI1c_0452</name>
</gene>
<feature type="signal peptide" evidence="3">
    <location>
        <begin position="1"/>
        <end position="45"/>
    </location>
</feature>
<dbReference type="InParanoid" id="E3J9X3"/>
<dbReference type="Pfam" id="PF26580">
    <property type="entry name" value="Mtb12_C"/>
    <property type="match status" value="2"/>
</dbReference>
<evidence type="ECO:0000313" key="5">
    <source>
        <dbReference type="EMBL" id="ADP78535.1"/>
    </source>
</evidence>
<organism evidence="5 6">
    <name type="scientific">Pseudofrankia inefficax (strain DSM 45817 / CECT 9037 / DDB 130130 / EuI1c)</name>
    <name type="common">Frankia inefficax</name>
    <dbReference type="NCBI Taxonomy" id="298654"/>
    <lineage>
        <taxon>Bacteria</taxon>
        <taxon>Bacillati</taxon>
        <taxon>Actinomycetota</taxon>
        <taxon>Actinomycetes</taxon>
        <taxon>Frankiales</taxon>
        <taxon>Frankiaceae</taxon>
        <taxon>Pseudofrankia</taxon>
    </lineage>
</organism>
<sequence length="294" mass="30185" precursor="true">MTMSDRSGRNLIASSARTRWKRRLTGLALLVAGAAAVIPAQGALAAGNGPQPPSTRVDAAIKAAYLQAFTGGQNQAHNLAAVEDGPALASTLALAEQNFPAATSPSQVTVSGIKIKGPAKAALRFDVVYQGGYDIGQRDGTAVVVDRQWKVSRDTFCSVLSLAGAVCPPKAGRPPRDPAAARLAIQQAYTRAFTGGEDPAYSLGAVEDGPALAGTLAQAMQNFPGATSTAAVTTGDIVFTSPRSAALPFHITYQQGADFGVQNGTAVIVGGQWKVSRQTYCTVMGWAGATCPAP</sequence>
<dbReference type="eggNOG" id="ENOG50336G1">
    <property type="taxonomic scope" value="Bacteria"/>
</dbReference>
<comment type="similarity">
    <text evidence="2">Belongs to the MTB12 family.</text>
</comment>
<feature type="domain" description="Low molecular weight antigen MTB12-like C-terminal" evidence="4">
    <location>
        <begin position="59"/>
        <end position="166"/>
    </location>
</feature>
<keyword evidence="6" id="KW-1185">Reference proteome</keyword>
<accession>E3J9X3</accession>
<feature type="domain" description="Low molecular weight antigen MTB12-like C-terminal" evidence="4">
    <location>
        <begin position="179"/>
        <end position="291"/>
    </location>
</feature>
<name>E3J9X3_PSEI1</name>
<protein>
    <recommendedName>
        <fullName evidence="4">Low molecular weight antigen MTB12-like C-terminal domain-containing protein</fullName>
    </recommendedName>
</protein>
<dbReference type="EMBL" id="CP002299">
    <property type="protein sequence ID" value="ADP78535.1"/>
    <property type="molecule type" value="Genomic_DNA"/>
</dbReference>
<dbReference type="AlphaFoldDB" id="E3J9X3"/>